<dbReference type="EMBL" id="JAQIZT010000018">
    <property type="protein sequence ID" value="KAJ6957587.1"/>
    <property type="molecule type" value="Genomic_DNA"/>
</dbReference>
<accession>A0AAD6LBE3</accession>
<name>A0AAD6LBE3_9ROSI</name>
<reference evidence="2 3" key="1">
    <citation type="journal article" date="2023" name="Mol. Ecol. Resour.">
        <title>Chromosome-level genome assembly of a triploid poplar Populus alba 'Berolinensis'.</title>
        <authorList>
            <person name="Chen S."/>
            <person name="Yu Y."/>
            <person name="Wang X."/>
            <person name="Wang S."/>
            <person name="Zhang T."/>
            <person name="Zhou Y."/>
            <person name="He R."/>
            <person name="Meng N."/>
            <person name="Wang Y."/>
            <person name="Liu W."/>
            <person name="Liu Z."/>
            <person name="Liu J."/>
            <person name="Guo Q."/>
            <person name="Huang H."/>
            <person name="Sederoff R.R."/>
            <person name="Wang G."/>
            <person name="Qu G."/>
            <person name="Chen S."/>
        </authorList>
    </citation>
    <scope>NUCLEOTIDE SEQUENCE [LARGE SCALE GENOMIC DNA]</scope>
    <source>
        <strain evidence="2">SC-2020</strain>
    </source>
</reference>
<keyword evidence="3" id="KW-1185">Reference proteome</keyword>
<dbReference type="AlphaFoldDB" id="A0AAD6LBE3"/>
<evidence type="ECO:0008006" key="4">
    <source>
        <dbReference type="Google" id="ProtNLM"/>
    </source>
</evidence>
<feature type="chain" id="PRO_5042128171" description="Secreted protein" evidence="1">
    <location>
        <begin position="25"/>
        <end position="77"/>
    </location>
</feature>
<dbReference type="Proteomes" id="UP001164929">
    <property type="component" value="Chromosome 18"/>
</dbReference>
<evidence type="ECO:0000256" key="1">
    <source>
        <dbReference type="SAM" id="SignalP"/>
    </source>
</evidence>
<proteinExistence type="predicted"/>
<feature type="signal peptide" evidence="1">
    <location>
        <begin position="1"/>
        <end position="24"/>
    </location>
</feature>
<comment type="caution">
    <text evidence="2">The sequence shown here is derived from an EMBL/GenBank/DDBJ whole genome shotgun (WGS) entry which is preliminary data.</text>
</comment>
<organism evidence="2 3">
    <name type="scientific">Populus alba x Populus x berolinensis</name>
    <dbReference type="NCBI Taxonomy" id="444605"/>
    <lineage>
        <taxon>Eukaryota</taxon>
        <taxon>Viridiplantae</taxon>
        <taxon>Streptophyta</taxon>
        <taxon>Embryophyta</taxon>
        <taxon>Tracheophyta</taxon>
        <taxon>Spermatophyta</taxon>
        <taxon>Magnoliopsida</taxon>
        <taxon>eudicotyledons</taxon>
        <taxon>Gunneridae</taxon>
        <taxon>Pentapetalae</taxon>
        <taxon>rosids</taxon>
        <taxon>fabids</taxon>
        <taxon>Malpighiales</taxon>
        <taxon>Salicaceae</taxon>
        <taxon>Saliceae</taxon>
        <taxon>Populus</taxon>
    </lineage>
</organism>
<gene>
    <name evidence="2" type="ORF">NC653_039525</name>
</gene>
<evidence type="ECO:0000313" key="2">
    <source>
        <dbReference type="EMBL" id="KAJ6957587.1"/>
    </source>
</evidence>
<evidence type="ECO:0000313" key="3">
    <source>
        <dbReference type="Proteomes" id="UP001164929"/>
    </source>
</evidence>
<protein>
    <recommendedName>
        <fullName evidence="4">Secreted protein</fullName>
    </recommendedName>
</protein>
<sequence length="77" mass="8448">MLLAFWTDVALIAGSGLLFACSSGLQQKSLFCCLQFCSPCSGCFLTGWLVPGSLAEDLWLWFSLQEGCSCYMLFLFA</sequence>
<keyword evidence="1" id="KW-0732">Signal</keyword>